<gene>
    <name evidence="1" type="ORF">AABB31_22885</name>
</gene>
<name>A0ABZ3JCJ9_9RHOB</name>
<proteinExistence type="predicted"/>
<reference evidence="1" key="1">
    <citation type="submission" date="2024-08" db="EMBL/GenBank/DDBJ databases">
        <title>Phylogenomic analyses of a clade within the roseobacter group suggest taxonomic reassignments of species of the genera Aestuariivita, Citreicella, Loktanella, Nautella, Pelagibaca, Ruegeria, Thalassobius, Thiobacimonas and Tropicibacter, and the proposal o.</title>
        <authorList>
            <person name="Jeon C.O."/>
        </authorList>
    </citation>
    <scope>NUCLEOTIDE SEQUENCE</scope>
    <source>
        <strain evidence="1">SS1-5</strain>
    </source>
</reference>
<evidence type="ECO:0008006" key="3">
    <source>
        <dbReference type="Google" id="ProtNLM"/>
    </source>
</evidence>
<evidence type="ECO:0000313" key="1">
    <source>
        <dbReference type="EMBL" id="XFU26596.1"/>
    </source>
</evidence>
<dbReference type="Proteomes" id="UP001470809">
    <property type="component" value="Chromosome"/>
</dbReference>
<evidence type="ECO:0000313" key="2">
    <source>
        <dbReference type="Proteomes" id="UP001470809"/>
    </source>
</evidence>
<sequence length="172" mass="19483">MPIIILILSTLGAAIWWWVRSNPRDALDIAGDTVTTVKNAPRRLAFRRQTNIHPVDSIDDPEVAVGTMAMAFLGLDDLPTKDQYDRLHVLLRSKLRCSEDDAKEIQVYGRWVIQQCGGELEAFNRVARRLKKLNGADHLDIAQDIFGGLAEDRLSERQKDAVTDMMRIFPNN</sequence>
<keyword evidence="2" id="KW-1185">Reference proteome</keyword>
<dbReference type="EMBL" id="CP151767">
    <property type="protein sequence ID" value="XFU26596.1"/>
    <property type="molecule type" value="Genomic_DNA"/>
</dbReference>
<organism evidence="1 2">
    <name type="scientific">Yoonia rhodophyticola</name>
    <dbReference type="NCBI Taxonomy" id="3137370"/>
    <lineage>
        <taxon>Bacteria</taxon>
        <taxon>Pseudomonadati</taxon>
        <taxon>Pseudomonadota</taxon>
        <taxon>Alphaproteobacteria</taxon>
        <taxon>Rhodobacterales</taxon>
        <taxon>Paracoccaceae</taxon>
        <taxon>Yoonia</taxon>
    </lineage>
</organism>
<dbReference type="RefSeq" id="WP_373635369.1">
    <property type="nucleotide sequence ID" value="NZ_CP151767.2"/>
</dbReference>
<accession>A0ABZ3JCJ9</accession>
<protein>
    <recommendedName>
        <fullName evidence="3">Co-chaperone DjlA N-terminal domain-containing protein</fullName>
    </recommendedName>
</protein>